<evidence type="ECO:0008006" key="11">
    <source>
        <dbReference type="Google" id="ProtNLM"/>
    </source>
</evidence>
<feature type="chain" id="PRO_5009584063" description="Outer membrane protein beta-barrel domain-containing protein" evidence="8">
    <location>
        <begin position="20"/>
        <end position="388"/>
    </location>
</feature>
<name>A0A1G2QC49_9BACT</name>
<protein>
    <recommendedName>
        <fullName evidence="11">Outer membrane protein beta-barrel domain-containing protein</fullName>
    </recommendedName>
</protein>
<dbReference type="Proteomes" id="UP000178481">
    <property type="component" value="Unassembled WGS sequence"/>
</dbReference>
<evidence type="ECO:0000256" key="4">
    <source>
        <dbReference type="ARBA" id="ARBA00022692"/>
    </source>
</evidence>
<evidence type="ECO:0000313" key="9">
    <source>
        <dbReference type="EMBL" id="OHA58140.1"/>
    </source>
</evidence>
<comment type="caution">
    <text evidence="9">The sequence shown here is derived from an EMBL/GenBank/DDBJ whole genome shotgun (WGS) entry which is preliminary data.</text>
</comment>
<organism evidence="9 10">
    <name type="scientific">Candidatus Vogelbacteria bacterium RIFOXYD1_FULL_42_15</name>
    <dbReference type="NCBI Taxonomy" id="1802437"/>
    <lineage>
        <taxon>Bacteria</taxon>
        <taxon>Candidatus Vogeliibacteriota</taxon>
    </lineage>
</organism>
<keyword evidence="7" id="KW-0998">Cell outer membrane</keyword>
<reference evidence="9 10" key="1">
    <citation type="journal article" date="2016" name="Nat. Commun.">
        <title>Thousands of microbial genomes shed light on interconnected biogeochemical processes in an aquifer system.</title>
        <authorList>
            <person name="Anantharaman K."/>
            <person name="Brown C.T."/>
            <person name="Hug L.A."/>
            <person name="Sharon I."/>
            <person name="Castelle C.J."/>
            <person name="Probst A.J."/>
            <person name="Thomas B.C."/>
            <person name="Singh A."/>
            <person name="Wilkins M.J."/>
            <person name="Karaoz U."/>
            <person name="Brodie E.L."/>
            <person name="Williams K.H."/>
            <person name="Hubbard S.S."/>
            <person name="Banfield J.F."/>
        </authorList>
    </citation>
    <scope>NUCLEOTIDE SEQUENCE [LARGE SCALE GENOMIC DNA]</scope>
</reference>
<gene>
    <name evidence="9" type="ORF">A2607_01500</name>
</gene>
<proteinExistence type="inferred from homology"/>
<dbReference type="AlphaFoldDB" id="A0A1G2QC49"/>
<dbReference type="InterPro" id="IPR005017">
    <property type="entry name" value="OMPP1/FadL/TodX"/>
</dbReference>
<keyword evidence="3" id="KW-1134">Transmembrane beta strand</keyword>
<evidence type="ECO:0000256" key="6">
    <source>
        <dbReference type="ARBA" id="ARBA00023136"/>
    </source>
</evidence>
<comment type="similarity">
    <text evidence="2">Belongs to the OmpP1/FadL family.</text>
</comment>
<evidence type="ECO:0000256" key="8">
    <source>
        <dbReference type="SAM" id="SignalP"/>
    </source>
</evidence>
<evidence type="ECO:0000256" key="2">
    <source>
        <dbReference type="ARBA" id="ARBA00008163"/>
    </source>
</evidence>
<evidence type="ECO:0000313" key="10">
    <source>
        <dbReference type="Proteomes" id="UP000178481"/>
    </source>
</evidence>
<dbReference type="GO" id="GO:0009279">
    <property type="term" value="C:cell outer membrane"/>
    <property type="evidence" value="ECO:0007669"/>
    <property type="project" value="UniProtKB-SubCell"/>
</dbReference>
<dbReference type="PANTHER" id="PTHR35093:SF8">
    <property type="entry name" value="OUTER MEMBRANE PROTEIN NMB0088-RELATED"/>
    <property type="match status" value="1"/>
</dbReference>
<dbReference type="Pfam" id="PF03349">
    <property type="entry name" value="Toluene_X"/>
    <property type="match status" value="1"/>
</dbReference>
<keyword evidence="4" id="KW-0812">Transmembrane</keyword>
<dbReference type="SUPFAM" id="SSF56935">
    <property type="entry name" value="Porins"/>
    <property type="match status" value="1"/>
</dbReference>
<evidence type="ECO:0000256" key="7">
    <source>
        <dbReference type="ARBA" id="ARBA00023237"/>
    </source>
</evidence>
<feature type="signal peptide" evidence="8">
    <location>
        <begin position="1"/>
        <end position="19"/>
    </location>
</feature>
<evidence type="ECO:0000256" key="5">
    <source>
        <dbReference type="ARBA" id="ARBA00022729"/>
    </source>
</evidence>
<keyword evidence="6" id="KW-0472">Membrane</keyword>
<keyword evidence="5 8" id="KW-0732">Signal</keyword>
<accession>A0A1G2QC49</accession>
<dbReference type="Gene3D" id="2.40.160.60">
    <property type="entry name" value="Outer membrane protein transport protein (OMPP1/FadL/TodX)"/>
    <property type="match status" value="1"/>
</dbReference>
<evidence type="ECO:0000256" key="1">
    <source>
        <dbReference type="ARBA" id="ARBA00004571"/>
    </source>
</evidence>
<dbReference type="PANTHER" id="PTHR35093">
    <property type="entry name" value="OUTER MEMBRANE PROTEIN NMB0088-RELATED"/>
    <property type="match status" value="1"/>
</dbReference>
<evidence type="ECO:0000256" key="3">
    <source>
        <dbReference type="ARBA" id="ARBA00022452"/>
    </source>
</evidence>
<comment type="subcellular location">
    <subcellularLocation>
        <location evidence="1">Cell outer membrane</location>
        <topology evidence="1">Multi-pass membrane protein</topology>
    </subcellularLocation>
</comment>
<dbReference type="GO" id="GO:0015483">
    <property type="term" value="F:long-chain fatty acid transporting porin activity"/>
    <property type="evidence" value="ECO:0007669"/>
    <property type="project" value="TreeGrafter"/>
</dbReference>
<sequence>MRSFLAFALVFLTSFSAWSGALSPTPGGRTSGTQIGGDQTGPLLSNNLWGYFDKTDKKIEFVVGTEVVKPKFTIKDALGRKQESRNTAHVLPFATGAIKLNDWLAVGLNLDNPFRLGSAYDHNREQWGFDTQSLISLTTASFLADVKVNERLSISFGPVAGMAQIIYRAPLDINRTPLPLETETKASGWGLGGTIGVSWQASERLKFGLQYTSPIEPDIHGHTKIHLGPFKVRDEIGVKNLVFPQTLVLASSWQATRKLQLVGDVCYWNYSQTSNNIQLKFSRLLITKPLALEWRDTVGIHLGANYRLNQDWTLRAGAGWLSQGIPDKRLDTITQDVAGFDLALGVSYKAFSLSWTHAWGSNDVGHGLSRREYGIKIDTFALGGSFKF</sequence>
<dbReference type="EMBL" id="MHTI01000034">
    <property type="protein sequence ID" value="OHA58140.1"/>
    <property type="molecule type" value="Genomic_DNA"/>
</dbReference>